<protein>
    <submittedName>
        <fullName evidence="1">Uncharacterized protein</fullName>
    </submittedName>
</protein>
<sequence length="69" mass="7410">MHSPEHLSDRELVMKKLTYATLALAIFAGAAIVSEVPLVDEARAECSSIWASCSESETSELQSELDNAG</sequence>
<proteinExistence type="predicted"/>
<name>Q0VTC0_ALCBS</name>
<dbReference type="EMBL" id="AM286690">
    <property type="protein sequence ID" value="CAL15600.1"/>
    <property type="molecule type" value="Genomic_DNA"/>
</dbReference>
<dbReference type="KEGG" id="abo:ABO_0152"/>
<dbReference type="STRING" id="393595.ABO_0152"/>
<keyword evidence="2" id="KW-1185">Reference proteome</keyword>
<evidence type="ECO:0000313" key="2">
    <source>
        <dbReference type="Proteomes" id="UP000008871"/>
    </source>
</evidence>
<accession>Q0VTC0</accession>
<gene>
    <name evidence="1" type="ordered locus">ABO_0152</name>
</gene>
<reference evidence="1 2" key="1">
    <citation type="journal article" date="2006" name="Nat. Biotechnol.">
        <title>Genome sequence of the ubiquitous hydrocarbon-degrading marine bacterium Alcanivorax borkumensis.</title>
        <authorList>
            <person name="Schneiker S."/>
            <person name="Martins dos Santos V.A.P."/>
            <person name="Bartels D."/>
            <person name="Bekel T."/>
            <person name="Brecht M."/>
            <person name="Buhrmester J."/>
            <person name="Chernikova T.N."/>
            <person name="Denaro R."/>
            <person name="Ferrer M."/>
            <person name="Gertler C."/>
            <person name="Goesmann A."/>
            <person name="Golyshina O.V."/>
            <person name="Kaminski F."/>
            <person name="Khachane A.N."/>
            <person name="Lang S."/>
            <person name="Linke B."/>
            <person name="McHardy A.C."/>
            <person name="Meyer F."/>
            <person name="Nechitaylo T."/>
            <person name="Puehler A."/>
            <person name="Regenhardt D."/>
            <person name="Rupp O."/>
            <person name="Sabirova J.S."/>
            <person name="Selbitschka W."/>
            <person name="Yakimov M.M."/>
            <person name="Timmis K.N."/>
            <person name="Vorhoelter F.-J."/>
            <person name="Weidner S."/>
            <person name="Kaiser O."/>
            <person name="Golyshin P.N."/>
        </authorList>
    </citation>
    <scope>NUCLEOTIDE SEQUENCE [LARGE SCALE GENOMIC DNA]</scope>
    <source>
        <strain evidence="2">ATCC 700651 / DSM 11573 / NCIMB 13689 / SK2</strain>
    </source>
</reference>
<organism evidence="1 2">
    <name type="scientific">Alcanivorax borkumensis (strain ATCC 700651 / DSM 11573 / NCIMB 13689 / SK2)</name>
    <dbReference type="NCBI Taxonomy" id="393595"/>
    <lineage>
        <taxon>Bacteria</taxon>
        <taxon>Pseudomonadati</taxon>
        <taxon>Pseudomonadota</taxon>
        <taxon>Gammaproteobacteria</taxon>
        <taxon>Oceanospirillales</taxon>
        <taxon>Alcanivoracaceae</taxon>
        <taxon>Alcanivorax</taxon>
    </lineage>
</organism>
<dbReference type="AlphaFoldDB" id="Q0VTC0"/>
<evidence type="ECO:0000313" key="1">
    <source>
        <dbReference type="EMBL" id="CAL15600.1"/>
    </source>
</evidence>
<dbReference type="HOGENOM" id="CLU_3003799_0_0_6"/>
<dbReference type="Proteomes" id="UP000008871">
    <property type="component" value="Chromosome"/>
</dbReference>